<feature type="transmembrane region" description="Helical" evidence="1">
    <location>
        <begin position="57"/>
        <end position="75"/>
    </location>
</feature>
<feature type="transmembrane region" description="Helical" evidence="1">
    <location>
        <begin position="20"/>
        <end position="45"/>
    </location>
</feature>
<evidence type="ECO:0000313" key="3">
    <source>
        <dbReference type="Proteomes" id="UP001432027"/>
    </source>
</evidence>
<sequence>SSVHEPGVWWTENRGVKNPIFGWWSIIFAAVCEILYVPCVFAIYIEARRLSCYRIMLWLAVVDMLALVSMSFLFGESQIYSETIPINLQESR</sequence>
<dbReference type="PANTHER" id="PTHR23021:SF11">
    <property type="entry name" value="SERPENTINE RECEPTOR, CLASS T"/>
    <property type="match status" value="1"/>
</dbReference>
<organism evidence="2 3">
    <name type="scientific">Pristionchus entomophagus</name>
    <dbReference type="NCBI Taxonomy" id="358040"/>
    <lineage>
        <taxon>Eukaryota</taxon>
        <taxon>Metazoa</taxon>
        <taxon>Ecdysozoa</taxon>
        <taxon>Nematoda</taxon>
        <taxon>Chromadorea</taxon>
        <taxon>Rhabditida</taxon>
        <taxon>Rhabditina</taxon>
        <taxon>Diplogasteromorpha</taxon>
        <taxon>Diplogasteroidea</taxon>
        <taxon>Neodiplogasteridae</taxon>
        <taxon>Pristionchus</taxon>
    </lineage>
</organism>
<keyword evidence="3" id="KW-1185">Reference proteome</keyword>
<dbReference type="Proteomes" id="UP001432027">
    <property type="component" value="Unassembled WGS sequence"/>
</dbReference>
<dbReference type="PANTHER" id="PTHR23021">
    <property type="entry name" value="SERPENTINE RECEPTOR, CLASS T"/>
    <property type="match status" value="1"/>
</dbReference>
<gene>
    <name evidence="2" type="ORF">PENTCL1PPCAC_14761</name>
</gene>
<accession>A0AAV5TGT2</accession>
<evidence type="ECO:0000256" key="1">
    <source>
        <dbReference type="SAM" id="Phobius"/>
    </source>
</evidence>
<keyword evidence="1" id="KW-0472">Membrane</keyword>
<comment type="caution">
    <text evidence="2">The sequence shown here is derived from an EMBL/GenBank/DDBJ whole genome shotgun (WGS) entry which is preliminary data.</text>
</comment>
<dbReference type="Pfam" id="PF10321">
    <property type="entry name" value="7TM_GPCR_Srt"/>
    <property type="match status" value="1"/>
</dbReference>
<evidence type="ECO:0000313" key="2">
    <source>
        <dbReference type="EMBL" id="GMS92586.1"/>
    </source>
</evidence>
<proteinExistence type="predicted"/>
<dbReference type="EMBL" id="BTSX01000004">
    <property type="protein sequence ID" value="GMS92586.1"/>
    <property type="molecule type" value="Genomic_DNA"/>
</dbReference>
<reference evidence="2" key="1">
    <citation type="submission" date="2023-10" db="EMBL/GenBank/DDBJ databases">
        <title>Genome assembly of Pristionchus species.</title>
        <authorList>
            <person name="Yoshida K."/>
            <person name="Sommer R.J."/>
        </authorList>
    </citation>
    <scope>NUCLEOTIDE SEQUENCE</scope>
    <source>
        <strain evidence="2">RS0144</strain>
    </source>
</reference>
<keyword evidence="1" id="KW-1133">Transmembrane helix</keyword>
<dbReference type="InterPro" id="IPR019425">
    <property type="entry name" value="7TM_GPCR_serpentine_rcpt_Srt"/>
</dbReference>
<feature type="non-terminal residue" evidence="2">
    <location>
        <position position="1"/>
    </location>
</feature>
<keyword evidence="1" id="KW-0812">Transmembrane</keyword>
<name>A0AAV5TGT2_9BILA</name>
<protein>
    <recommendedName>
        <fullName evidence="4">G protein-coupled receptor</fullName>
    </recommendedName>
</protein>
<evidence type="ECO:0008006" key="4">
    <source>
        <dbReference type="Google" id="ProtNLM"/>
    </source>
</evidence>
<dbReference type="AlphaFoldDB" id="A0AAV5TGT2"/>